<evidence type="ECO:0000256" key="6">
    <source>
        <dbReference type="ARBA" id="ARBA00022741"/>
    </source>
</evidence>
<dbReference type="Pfam" id="PF00005">
    <property type="entry name" value="ABC_tran"/>
    <property type="match status" value="1"/>
</dbReference>
<dbReference type="FunFam" id="3.40.50.300:FF:000134">
    <property type="entry name" value="Iron-enterobactin ABC transporter ATP-binding protein"/>
    <property type="match status" value="1"/>
</dbReference>
<sequence length="650" mass="68847">MMNEKALCTARELAIGYGKTPLLSDICLGVQPGQILTLIGPNGAGKSTLLKTLAGQLAPMGGTVLLAGKDLTAYTGTQRAQKLALMAPHSRRMELTTCFDFVSAGRYPYTGRLGILSAEDRQQVHRALELVGAAHLADRDFNRISDGQRQRILLARALCQQPEVILLDEPTSFLDIKGKIELLTILKELAHTGQLAVILSLHELELAEKIADTVVCVSPGGVSGVLTPEQAFQPENIRALYGLTEQQYTALFGTPEPEAEKAPAGKPQFEHYVRSGQKLLRCGYTTGTCAALGAAGAARLLLTGREPETVALRTPKGIVVEVAPIYCHRTDAGAVCAIRKDGGDDVDVTTGLPVIASVVLEPDAPGVRILGGEGVGRVTKPGLDQPVGEAAINHVPRRMIAEALEREAENAAYTGGFAVTISVEGGAETAKRTFNPHIGVEGGLSILGTSGIVEPMSQQAILDTIQLEMNQAALRTKNAPGPRRLVLAPGNYGLDYLASALPQFERFPVVKTSNFIGDTLDMAATAKFEEVLLVGHVGKLCKLAAGVMNTHSHTADGRAEVFCAHAALCGAAHEVCAALMDAATTDACLDILDGAQLRAPVLESILAAIQMHLDRRAGGAFRVGAVLFSNQHGPLGETKTAKELMREWQN</sequence>
<dbReference type="EC" id="2.1.1.195" evidence="8"/>
<keyword evidence="6" id="KW-0547">Nucleotide-binding</keyword>
<reference evidence="10 11" key="1">
    <citation type="journal article" date="2017" name="Front. Microbiol.">
        <title>New Insights into the Diversity of the Genus Faecalibacterium.</title>
        <authorList>
            <person name="Benevides L."/>
            <person name="Burman S."/>
            <person name="Martin R."/>
            <person name="Robert V."/>
            <person name="Thomas M."/>
            <person name="Miquel S."/>
            <person name="Chain F."/>
            <person name="Sokol H."/>
            <person name="Bermudez-Humaran L.G."/>
            <person name="Morrison M."/>
            <person name="Langella P."/>
            <person name="Azevedo V.A."/>
            <person name="Chatel J.M."/>
            <person name="Soares S."/>
        </authorList>
    </citation>
    <scope>NUCLEOTIDE SEQUENCE [LARGE SCALE GENOMIC DNA]</scope>
    <source>
        <strain evidence="11">CNCM I-4540</strain>
    </source>
</reference>
<evidence type="ECO:0000256" key="3">
    <source>
        <dbReference type="ARBA" id="ARBA00022603"/>
    </source>
</evidence>
<evidence type="ECO:0000256" key="2">
    <source>
        <dbReference type="ARBA" id="ARBA00022573"/>
    </source>
</evidence>
<comment type="caution">
    <text evidence="10">The sequence shown here is derived from an EMBL/GenBank/DDBJ whole genome shotgun (WGS) entry which is preliminary data.</text>
</comment>
<keyword evidence="4 8" id="KW-0808">Transferase</keyword>
<evidence type="ECO:0000256" key="4">
    <source>
        <dbReference type="ARBA" id="ARBA00022679"/>
    </source>
</evidence>
<feature type="domain" description="ABC transporter" evidence="9">
    <location>
        <begin position="2"/>
        <end position="244"/>
    </location>
</feature>
<dbReference type="AlphaFoldDB" id="A0A2A6ZEP5"/>
<gene>
    <name evidence="8 10" type="primary">cbiD</name>
    <name evidence="10" type="ORF">CGS46_00430</name>
</gene>
<dbReference type="HAMAP" id="MF_00787">
    <property type="entry name" value="CbiD"/>
    <property type="match status" value="1"/>
</dbReference>
<keyword evidence="7" id="KW-0067">ATP-binding</keyword>
<dbReference type="InterPro" id="IPR002748">
    <property type="entry name" value="CbiD"/>
</dbReference>
<dbReference type="InterPro" id="IPR003439">
    <property type="entry name" value="ABC_transporter-like_ATP-bd"/>
</dbReference>
<dbReference type="InterPro" id="IPR003593">
    <property type="entry name" value="AAA+_ATPase"/>
</dbReference>
<dbReference type="SMART" id="SM00382">
    <property type="entry name" value="AAA"/>
    <property type="match status" value="1"/>
</dbReference>
<keyword evidence="2 8" id="KW-0169">Cobalamin biosynthesis</keyword>
<name>A0A2A6ZEP5_9FIRM</name>
<dbReference type="CDD" id="cd03214">
    <property type="entry name" value="ABC_Iron-Siderophores_B12_Hemin"/>
    <property type="match status" value="1"/>
</dbReference>
<dbReference type="InterPro" id="IPR027417">
    <property type="entry name" value="P-loop_NTPase"/>
</dbReference>
<evidence type="ECO:0000256" key="7">
    <source>
        <dbReference type="ARBA" id="ARBA00022840"/>
    </source>
</evidence>
<evidence type="ECO:0000259" key="9">
    <source>
        <dbReference type="PROSITE" id="PS50893"/>
    </source>
</evidence>
<proteinExistence type="inferred from homology"/>
<dbReference type="PANTHER" id="PTHR35863:SF1">
    <property type="entry name" value="COBALT-PRECORRIN-5B C(1)-METHYLTRANSFERASE"/>
    <property type="match status" value="1"/>
</dbReference>
<evidence type="ECO:0000256" key="1">
    <source>
        <dbReference type="ARBA" id="ARBA00022448"/>
    </source>
</evidence>
<keyword evidence="1" id="KW-0813">Transport</keyword>
<dbReference type="Proteomes" id="UP000220752">
    <property type="component" value="Unassembled WGS sequence"/>
</dbReference>
<dbReference type="PANTHER" id="PTHR35863">
    <property type="entry name" value="COBALT-PRECORRIN-5B C(1)-METHYLTRANSFERASE"/>
    <property type="match status" value="1"/>
</dbReference>
<dbReference type="NCBIfam" id="TIGR00312">
    <property type="entry name" value="cbiD"/>
    <property type="match status" value="1"/>
</dbReference>
<accession>A0A2A6ZEP5</accession>
<keyword evidence="11" id="KW-1185">Reference proteome</keyword>
<keyword evidence="3 8" id="KW-0489">Methyltransferase</keyword>
<dbReference type="GO" id="GO:0032259">
    <property type="term" value="P:methylation"/>
    <property type="evidence" value="ECO:0007669"/>
    <property type="project" value="UniProtKB-KW"/>
</dbReference>
<dbReference type="Pfam" id="PF01888">
    <property type="entry name" value="CbiD"/>
    <property type="match status" value="1"/>
</dbReference>
<dbReference type="Gene3D" id="3.30.2110.10">
    <property type="entry name" value="CbiD-like"/>
    <property type="match status" value="1"/>
</dbReference>
<protein>
    <recommendedName>
        <fullName evidence="8">Cobalt-precorrin-5B C(1)-methyltransferase</fullName>
        <ecNumber evidence="8">2.1.1.195</ecNumber>
    </recommendedName>
    <alternativeName>
        <fullName evidence="8">Cobalt-precorrin-6A synthase</fullName>
    </alternativeName>
</protein>
<dbReference type="PROSITE" id="PS50893">
    <property type="entry name" value="ABC_TRANSPORTER_2"/>
    <property type="match status" value="1"/>
</dbReference>
<keyword evidence="5 8" id="KW-0949">S-adenosyl-L-methionine</keyword>
<comment type="function">
    <text evidence="8">Catalyzes the methylation of C-1 in cobalt-precorrin-5B to form cobalt-precorrin-6A.</text>
</comment>
<dbReference type="Gene3D" id="3.40.50.300">
    <property type="entry name" value="P-loop containing nucleotide triphosphate hydrolases"/>
    <property type="match status" value="1"/>
</dbReference>
<dbReference type="SUPFAM" id="SSF52540">
    <property type="entry name" value="P-loop containing nucleoside triphosphate hydrolases"/>
    <property type="match status" value="1"/>
</dbReference>
<dbReference type="GO" id="GO:0005524">
    <property type="term" value="F:ATP binding"/>
    <property type="evidence" value="ECO:0007669"/>
    <property type="project" value="UniProtKB-KW"/>
</dbReference>
<evidence type="ECO:0000256" key="8">
    <source>
        <dbReference type="HAMAP-Rule" id="MF_00787"/>
    </source>
</evidence>
<evidence type="ECO:0000256" key="5">
    <source>
        <dbReference type="ARBA" id="ARBA00022691"/>
    </source>
</evidence>
<evidence type="ECO:0000313" key="10">
    <source>
        <dbReference type="EMBL" id="PDX59829.1"/>
    </source>
</evidence>
<dbReference type="SUPFAM" id="SSF111342">
    <property type="entry name" value="CbiD-like"/>
    <property type="match status" value="1"/>
</dbReference>
<dbReference type="EMBL" id="NMTQ01000009">
    <property type="protein sequence ID" value="PDX59829.1"/>
    <property type="molecule type" value="Genomic_DNA"/>
</dbReference>
<evidence type="ECO:0000313" key="11">
    <source>
        <dbReference type="Proteomes" id="UP000220752"/>
    </source>
</evidence>
<comment type="catalytic activity">
    <reaction evidence="8">
        <text>Co-precorrin-5B + S-adenosyl-L-methionine = Co-precorrin-6A + S-adenosyl-L-homocysteine</text>
        <dbReference type="Rhea" id="RHEA:26285"/>
        <dbReference type="ChEBI" id="CHEBI:57856"/>
        <dbReference type="ChEBI" id="CHEBI:59789"/>
        <dbReference type="ChEBI" id="CHEBI:60063"/>
        <dbReference type="ChEBI" id="CHEBI:60064"/>
        <dbReference type="EC" id="2.1.1.195"/>
    </reaction>
</comment>
<organism evidence="10 11">
    <name type="scientific">Faecalibacterium langellae</name>
    <dbReference type="NCBI Taxonomy" id="3435293"/>
    <lineage>
        <taxon>Bacteria</taxon>
        <taxon>Bacillati</taxon>
        <taxon>Bacillota</taxon>
        <taxon>Clostridia</taxon>
        <taxon>Eubacteriales</taxon>
        <taxon>Oscillospiraceae</taxon>
        <taxon>Faecalibacterium</taxon>
    </lineage>
</organism>
<dbReference type="UniPathway" id="UPA00148">
    <property type="reaction ID" value="UER00227"/>
</dbReference>
<dbReference type="GO" id="GO:0016887">
    <property type="term" value="F:ATP hydrolysis activity"/>
    <property type="evidence" value="ECO:0007669"/>
    <property type="project" value="InterPro"/>
</dbReference>
<comment type="similarity">
    <text evidence="8">Belongs to the CbiD family.</text>
</comment>
<dbReference type="GO" id="GO:0043780">
    <property type="term" value="F:cobalt-precorrin-5B C1-methyltransferase activity"/>
    <property type="evidence" value="ECO:0007669"/>
    <property type="project" value="RHEA"/>
</dbReference>
<dbReference type="InterPro" id="IPR036074">
    <property type="entry name" value="CbiD_sf"/>
</dbReference>
<comment type="pathway">
    <text evidence="8">Cofactor biosynthesis; adenosylcobalamin biosynthesis; cob(II)yrinate a,c-diamide from sirohydrochlorin (anaerobic route): step 6/10.</text>
</comment>
<dbReference type="GO" id="GO:0019251">
    <property type="term" value="P:anaerobic cobalamin biosynthetic process"/>
    <property type="evidence" value="ECO:0007669"/>
    <property type="project" value="UniProtKB-UniRule"/>
</dbReference>